<proteinExistence type="predicted"/>
<keyword evidence="3" id="KW-1185">Reference proteome</keyword>
<feature type="region of interest" description="Disordered" evidence="1">
    <location>
        <begin position="12"/>
        <end position="37"/>
    </location>
</feature>
<evidence type="ECO:0000313" key="2">
    <source>
        <dbReference type="EMBL" id="AXC11858.1"/>
    </source>
</evidence>
<feature type="compositionally biased region" description="Basic and acidic residues" evidence="1">
    <location>
        <begin position="27"/>
        <end position="37"/>
    </location>
</feature>
<dbReference type="EMBL" id="CP030840">
    <property type="protein sequence ID" value="AXC11858.1"/>
    <property type="molecule type" value="Genomic_DNA"/>
</dbReference>
<dbReference type="Proteomes" id="UP000253606">
    <property type="component" value="Chromosome"/>
</dbReference>
<organism evidence="2 3">
    <name type="scientific">Acidisarcina polymorpha</name>
    <dbReference type="NCBI Taxonomy" id="2211140"/>
    <lineage>
        <taxon>Bacteria</taxon>
        <taxon>Pseudomonadati</taxon>
        <taxon>Acidobacteriota</taxon>
        <taxon>Terriglobia</taxon>
        <taxon>Terriglobales</taxon>
        <taxon>Acidobacteriaceae</taxon>
        <taxon>Acidisarcina</taxon>
    </lineage>
</organism>
<dbReference type="AlphaFoldDB" id="A0A2Z5FYC7"/>
<evidence type="ECO:0000256" key="1">
    <source>
        <dbReference type="SAM" id="MobiDB-lite"/>
    </source>
</evidence>
<protein>
    <submittedName>
        <fullName evidence="2">Uncharacterized protein</fullName>
    </submittedName>
</protein>
<evidence type="ECO:0000313" key="3">
    <source>
        <dbReference type="Proteomes" id="UP000253606"/>
    </source>
</evidence>
<name>A0A2Z5FYC7_9BACT</name>
<accession>A0A2Z5FYC7</accession>
<sequence>MVRQYLGQAALSGWSKQQRPTPAFAARPRDAPELPLV</sequence>
<dbReference type="KEGG" id="abas:ACPOL_2538"/>
<reference evidence="2 3" key="1">
    <citation type="journal article" date="2018" name="Front. Microbiol.">
        <title>Hydrolytic Capabilities as a Key to Environmental Success: Chitinolytic and Cellulolytic Acidobacteria From Acidic Sub-arctic Soils and Boreal Peatlands.</title>
        <authorList>
            <person name="Belova S.E."/>
            <person name="Ravin N.V."/>
            <person name="Pankratov T.A."/>
            <person name="Rakitin A.L."/>
            <person name="Ivanova A.A."/>
            <person name="Beletsky A.V."/>
            <person name="Mardanov A.V."/>
            <person name="Sinninghe Damste J.S."/>
            <person name="Dedysh S.N."/>
        </authorList>
    </citation>
    <scope>NUCLEOTIDE SEQUENCE [LARGE SCALE GENOMIC DNA]</scope>
    <source>
        <strain evidence="2 3">SBC82</strain>
    </source>
</reference>
<gene>
    <name evidence="2" type="ORF">ACPOL_2538</name>
</gene>